<sequence length="205" mass="23528">MQCTIVAVIVMPVLYHRPAAGRLLVLVAILASMALTFALTLLFDLGPTWMLREYRPGYAPRDKFYHAYIAEDALAFFTNNMQGWLNNLLSFKCWLPLSRLLYSLYMVSPLVIVYSNGVREHSYYLSYDAMSYVMLHHFVLSLLAATAFSLSLELPLIKMAALVSRHWESKRDPKLDEPAIAVPRIGRHWLDKDFENPAFVKENKP</sequence>
<name>A0AC60QC86_IXOPE</name>
<accession>A0AC60QC86</accession>
<keyword evidence="2" id="KW-1185">Reference proteome</keyword>
<comment type="caution">
    <text evidence="1">The sequence shown here is derived from an EMBL/GenBank/DDBJ whole genome shotgun (WGS) entry which is preliminary data.</text>
</comment>
<evidence type="ECO:0000313" key="2">
    <source>
        <dbReference type="Proteomes" id="UP000805193"/>
    </source>
</evidence>
<reference evidence="1 2" key="1">
    <citation type="journal article" date="2020" name="Cell">
        <title>Large-Scale Comparative Analyses of Tick Genomes Elucidate Their Genetic Diversity and Vector Capacities.</title>
        <authorList>
            <consortium name="Tick Genome and Microbiome Consortium (TIGMIC)"/>
            <person name="Jia N."/>
            <person name="Wang J."/>
            <person name="Shi W."/>
            <person name="Du L."/>
            <person name="Sun Y."/>
            <person name="Zhan W."/>
            <person name="Jiang J.F."/>
            <person name="Wang Q."/>
            <person name="Zhang B."/>
            <person name="Ji P."/>
            <person name="Bell-Sakyi L."/>
            <person name="Cui X.M."/>
            <person name="Yuan T.T."/>
            <person name="Jiang B.G."/>
            <person name="Yang W.F."/>
            <person name="Lam T.T."/>
            <person name="Chang Q.C."/>
            <person name="Ding S.J."/>
            <person name="Wang X.J."/>
            <person name="Zhu J.G."/>
            <person name="Ruan X.D."/>
            <person name="Zhao L."/>
            <person name="Wei J.T."/>
            <person name="Ye R.Z."/>
            <person name="Que T.C."/>
            <person name="Du C.H."/>
            <person name="Zhou Y.H."/>
            <person name="Cheng J.X."/>
            <person name="Dai P.F."/>
            <person name="Guo W.B."/>
            <person name="Han X.H."/>
            <person name="Huang E.J."/>
            <person name="Li L.F."/>
            <person name="Wei W."/>
            <person name="Gao Y.C."/>
            <person name="Liu J.Z."/>
            <person name="Shao H.Z."/>
            <person name="Wang X."/>
            <person name="Wang C.C."/>
            <person name="Yang T.C."/>
            <person name="Huo Q.B."/>
            <person name="Li W."/>
            <person name="Chen H.Y."/>
            <person name="Chen S.E."/>
            <person name="Zhou L.G."/>
            <person name="Ni X.B."/>
            <person name="Tian J.H."/>
            <person name="Sheng Y."/>
            <person name="Liu T."/>
            <person name="Pan Y.S."/>
            <person name="Xia L.Y."/>
            <person name="Li J."/>
            <person name="Zhao F."/>
            <person name="Cao W.C."/>
        </authorList>
    </citation>
    <scope>NUCLEOTIDE SEQUENCE [LARGE SCALE GENOMIC DNA]</scope>
    <source>
        <strain evidence="1">Iper-2018</strain>
    </source>
</reference>
<dbReference type="EMBL" id="JABSTQ010009269">
    <property type="protein sequence ID" value="KAG0430989.1"/>
    <property type="molecule type" value="Genomic_DNA"/>
</dbReference>
<dbReference type="Proteomes" id="UP000805193">
    <property type="component" value="Unassembled WGS sequence"/>
</dbReference>
<organism evidence="1 2">
    <name type="scientific">Ixodes persulcatus</name>
    <name type="common">Taiga tick</name>
    <dbReference type="NCBI Taxonomy" id="34615"/>
    <lineage>
        <taxon>Eukaryota</taxon>
        <taxon>Metazoa</taxon>
        <taxon>Ecdysozoa</taxon>
        <taxon>Arthropoda</taxon>
        <taxon>Chelicerata</taxon>
        <taxon>Arachnida</taxon>
        <taxon>Acari</taxon>
        <taxon>Parasitiformes</taxon>
        <taxon>Ixodida</taxon>
        <taxon>Ixodoidea</taxon>
        <taxon>Ixodidae</taxon>
        <taxon>Ixodinae</taxon>
        <taxon>Ixodes</taxon>
    </lineage>
</organism>
<evidence type="ECO:0000313" key="1">
    <source>
        <dbReference type="EMBL" id="KAG0430989.1"/>
    </source>
</evidence>
<gene>
    <name evidence="1" type="ORF">HPB47_022199</name>
</gene>
<proteinExistence type="predicted"/>
<protein>
    <submittedName>
        <fullName evidence="1">Uncharacterized protein</fullName>
    </submittedName>
</protein>